<dbReference type="Gene3D" id="2.60.40.10">
    <property type="entry name" value="Immunoglobulins"/>
    <property type="match status" value="1"/>
</dbReference>
<dbReference type="PANTHER" id="PTHR13817">
    <property type="entry name" value="TITIN"/>
    <property type="match status" value="1"/>
</dbReference>
<proteinExistence type="predicted"/>
<dbReference type="InterPro" id="IPR050964">
    <property type="entry name" value="Striated_Muscle_Regulatory"/>
</dbReference>
<organism evidence="4 5">
    <name type="scientific">Dreissena polymorpha</name>
    <name type="common">Zebra mussel</name>
    <name type="synonym">Mytilus polymorpha</name>
    <dbReference type="NCBI Taxonomy" id="45954"/>
    <lineage>
        <taxon>Eukaryota</taxon>
        <taxon>Metazoa</taxon>
        <taxon>Spiralia</taxon>
        <taxon>Lophotrochozoa</taxon>
        <taxon>Mollusca</taxon>
        <taxon>Bivalvia</taxon>
        <taxon>Autobranchia</taxon>
        <taxon>Heteroconchia</taxon>
        <taxon>Euheterodonta</taxon>
        <taxon>Imparidentia</taxon>
        <taxon>Neoheterodontei</taxon>
        <taxon>Myida</taxon>
        <taxon>Dreissenoidea</taxon>
        <taxon>Dreissenidae</taxon>
        <taxon>Dreissena</taxon>
    </lineage>
</organism>
<keyword evidence="5" id="KW-1185">Reference proteome</keyword>
<keyword evidence="1" id="KW-0677">Repeat</keyword>
<sequence>MFTILKFLQAAKSGLRRHESPSDRIESLLDTRPKERYDIQQRSPQSTGSTRQPPLQRQRSFERPKSMYDSPYSDLTYTSPYERKYDSRPTDDKPRYQSLDRASTFDSSRISSITPYESPKTRDSALFSPLDGARNRTPERHRFERTSSFESPRSLKYDSFQSYDGSDLYASPRLIETYRSYGSPSAQITRLDRTLTLDSPRNMTSFLLDSPRTMSSLPKSPYDRLQTYEPLLSESPRNVSHAQIPYETPRLTYDNLRFRFDSPVLSQDDTRRPYEPQRRYSLGRADAPSAIPKLPSDRPTILEQNEDSVKLSWLPARTFALPEDSRHVSYVVESRELPSLDWTRLASAVPGTTYTAYNLRPDREYEFRVRAQNRHGVSEPTWSAAVEKRVG</sequence>
<evidence type="ECO:0000259" key="3">
    <source>
        <dbReference type="PROSITE" id="PS50853"/>
    </source>
</evidence>
<feature type="compositionally biased region" description="Basic and acidic residues" evidence="2">
    <location>
        <begin position="133"/>
        <end position="147"/>
    </location>
</feature>
<evidence type="ECO:0000313" key="4">
    <source>
        <dbReference type="EMBL" id="KAH3753158.1"/>
    </source>
</evidence>
<dbReference type="Proteomes" id="UP000828390">
    <property type="component" value="Unassembled WGS sequence"/>
</dbReference>
<dbReference type="Pfam" id="PF00041">
    <property type="entry name" value="fn3"/>
    <property type="match status" value="1"/>
</dbReference>
<dbReference type="InterPro" id="IPR036116">
    <property type="entry name" value="FN3_sf"/>
</dbReference>
<feature type="compositionally biased region" description="Basic and acidic residues" evidence="2">
    <location>
        <begin position="81"/>
        <end position="95"/>
    </location>
</feature>
<dbReference type="AlphaFoldDB" id="A0A9D4IAP8"/>
<dbReference type="CDD" id="cd00063">
    <property type="entry name" value="FN3"/>
    <property type="match status" value="1"/>
</dbReference>
<comment type="caution">
    <text evidence="4">The sequence shown here is derived from an EMBL/GenBank/DDBJ whole genome shotgun (WGS) entry which is preliminary data.</text>
</comment>
<dbReference type="SUPFAM" id="SSF49265">
    <property type="entry name" value="Fibronectin type III"/>
    <property type="match status" value="1"/>
</dbReference>
<reference evidence="4" key="1">
    <citation type="journal article" date="2019" name="bioRxiv">
        <title>The Genome of the Zebra Mussel, Dreissena polymorpha: A Resource for Invasive Species Research.</title>
        <authorList>
            <person name="McCartney M.A."/>
            <person name="Auch B."/>
            <person name="Kono T."/>
            <person name="Mallez S."/>
            <person name="Zhang Y."/>
            <person name="Obille A."/>
            <person name="Becker A."/>
            <person name="Abrahante J.E."/>
            <person name="Garbe J."/>
            <person name="Badalamenti J.P."/>
            <person name="Herman A."/>
            <person name="Mangelson H."/>
            <person name="Liachko I."/>
            <person name="Sullivan S."/>
            <person name="Sone E.D."/>
            <person name="Koren S."/>
            <person name="Silverstein K.A.T."/>
            <person name="Beckman K.B."/>
            <person name="Gohl D.M."/>
        </authorList>
    </citation>
    <scope>NUCLEOTIDE SEQUENCE</scope>
    <source>
        <strain evidence="4">Duluth1</strain>
        <tissue evidence="4">Whole animal</tissue>
    </source>
</reference>
<dbReference type="SMART" id="SM00060">
    <property type="entry name" value="FN3"/>
    <property type="match status" value="1"/>
</dbReference>
<protein>
    <recommendedName>
        <fullName evidence="3">Fibronectin type-III domain-containing protein</fullName>
    </recommendedName>
</protein>
<dbReference type="PROSITE" id="PS50853">
    <property type="entry name" value="FN3"/>
    <property type="match status" value="1"/>
</dbReference>
<feature type="compositionally biased region" description="Polar residues" evidence="2">
    <location>
        <begin position="100"/>
        <end position="115"/>
    </location>
</feature>
<reference evidence="4" key="2">
    <citation type="submission" date="2020-11" db="EMBL/GenBank/DDBJ databases">
        <authorList>
            <person name="McCartney M.A."/>
            <person name="Auch B."/>
            <person name="Kono T."/>
            <person name="Mallez S."/>
            <person name="Becker A."/>
            <person name="Gohl D.M."/>
            <person name="Silverstein K.A.T."/>
            <person name="Koren S."/>
            <person name="Bechman K.B."/>
            <person name="Herman A."/>
            <person name="Abrahante J.E."/>
            <person name="Garbe J."/>
        </authorList>
    </citation>
    <scope>NUCLEOTIDE SEQUENCE</scope>
    <source>
        <strain evidence="4">Duluth1</strain>
        <tissue evidence="4">Whole animal</tissue>
    </source>
</reference>
<dbReference type="PRINTS" id="PR00014">
    <property type="entry name" value="FNTYPEIII"/>
</dbReference>
<dbReference type="InterPro" id="IPR003961">
    <property type="entry name" value="FN3_dom"/>
</dbReference>
<gene>
    <name evidence="4" type="ORF">DPMN_187789</name>
</gene>
<feature type="compositionally biased region" description="Basic and acidic residues" evidence="2">
    <location>
        <begin position="16"/>
        <end position="39"/>
    </location>
</feature>
<dbReference type="InterPro" id="IPR013783">
    <property type="entry name" value="Ig-like_fold"/>
</dbReference>
<feature type="compositionally biased region" description="Polar residues" evidence="2">
    <location>
        <begin position="40"/>
        <end position="58"/>
    </location>
</feature>
<feature type="region of interest" description="Disordered" evidence="2">
    <location>
        <begin position="16"/>
        <end position="148"/>
    </location>
</feature>
<evidence type="ECO:0000313" key="5">
    <source>
        <dbReference type="Proteomes" id="UP000828390"/>
    </source>
</evidence>
<dbReference type="EMBL" id="JAIWYP010000010">
    <property type="protein sequence ID" value="KAH3753158.1"/>
    <property type="molecule type" value="Genomic_DNA"/>
</dbReference>
<evidence type="ECO:0000256" key="2">
    <source>
        <dbReference type="SAM" id="MobiDB-lite"/>
    </source>
</evidence>
<accession>A0A9D4IAP8</accession>
<evidence type="ECO:0000256" key="1">
    <source>
        <dbReference type="ARBA" id="ARBA00022737"/>
    </source>
</evidence>
<feature type="domain" description="Fibronectin type-III" evidence="3">
    <location>
        <begin position="295"/>
        <end position="391"/>
    </location>
</feature>
<dbReference type="PANTHER" id="PTHR13817:SF73">
    <property type="entry name" value="FIBRONECTIN TYPE-III DOMAIN-CONTAINING PROTEIN"/>
    <property type="match status" value="1"/>
</dbReference>
<name>A0A9D4IAP8_DREPO</name>